<dbReference type="InterPro" id="IPR024983">
    <property type="entry name" value="CHAT_dom"/>
</dbReference>
<reference evidence="2" key="2">
    <citation type="submission" date="2021-08" db="EMBL/GenBank/DDBJ databases">
        <authorList>
            <person name="Tani A."/>
            <person name="Ola A."/>
            <person name="Ogura Y."/>
            <person name="Katsura K."/>
            <person name="Hayashi T."/>
        </authorList>
    </citation>
    <scope>NUCLEOTIDE SEQUENCE</scope>
    <source>
        <strain evidence="2">KCTC 52305</strain>
    </source>
</reference>
<dbReference type="SUPFAM" id="SSF48452">
    <property type="entry name" value="TPR-like"/>
    <property type="match status" value="1"/>
</dbReference>
<dbReference type="Pfam" id="PF12770">
    <property type="entry name" value="CHAT"/>
    <property type="match status" value="1"/>
</dbReference>
<gene>
    <name evidence="2" type="ORF">OPKNFCMD_5715</name>
</gene>
<sequence>MTGEDVLRQAHLTLAQGAALRRVVAAMTAPLAEQVAARAGLCRAIEAVLDHACRSSAPGLRGTVEMAVNEYGTLSDLHASAGDHEAARQAFERGLAIADLYGDPALIARMATDRAMHFRQAGRYATVLAVLFAERDRLQRVAPQPSEPIDPVHKVELAIAETLRWLGDFPRSEAHLRNLRARLDGTQDGRADPLRTFFQDNRAINLDAQEMYLALDRAEQASGAGRAHWLDVAQAALDRLHPRYAALAPWAGEAMRVQQCHILRLRGDHQGALTLLDALLPAFDGHEQLAQKRGTARVLRARLLNETGRGREAVDDAAAGIAGETAYGQWETIWKAHWQLARAQQARSRAREALDAFDAAVSALDQLRTASLGFRLDNLALRTARPMLDEAIATAVGHRDGARAARYADAIKSRFLSLSLAAGAIAAPRPEDVDRLDGLGARIDSLVSAYGEAAPEATTDIAARAALIERMRMKAGASGGAPSASLDMPATLAVLRAAGQAAIQLFLAGNVLTIVLLKDGEATAHARVLPAPVTEALAAFERNVTLPAHEQFARDYDPAERHLSVETFLPEAVLGAVLAARALLVCPHGLLNLLPWPAMPCDERRLFEFLPVGTLPNLACIAPLAARRPGGGRVALLGAPIPRSAALALPQTETELADLAALYGERLVGAPRVGPEATLAAFRALLGCREAAGAALHIATHGVFLRDDPAGAALVLTDRLLTAAEIALHPLPFTEVTLSACSTGVRPSRIGDVDMLGDDLVGLPASLLEAGAASVLTSITPAAPEASAALFTGYHRRRLGGMLPLEAFATTQRAMLEAGTAPLPGWIGFSLLAVQ</sequence>
<dbReference type="RefSeq" id="WP_128562408.1">
    <property type="nucleotide sequence ID" value="NZ_BPQH01000023.1"/>
</dbReference>
<evidence type="ECO:0000313" key="3">
    <source>
        <dbReference type="Proteomes" id="UP001055167"/>
    </source>
</evidence>
<dbReference type="Proteomes" id="UP001055167">
    <property type="component" value="Unassembled WGS sequence"/>
</dbReference>
<feature type="domain" description="CHAT" evidence="1">
    <location>
        <begin position="578"/>
        <end position="818"/>
    </location>
</feature>
<dbReference type="InterPro" id="IPR011990">
    <property type="entry name" value="TPR-like_helical_dom_sf"/>
</dbReference>
<organism evidence="2 3">
    <name type="scientific">Methylobacterium crusticola</name>
    <dbReference type="NCBI Taxonomy" id="1697972"/>
    <lineage>
        <taxon>Bacteria</taxon>
        <taxon>Pseudomonadati</taxon>
        <taxon>Pseudomonadota</taxon>
        <taxon>Alphaproteobacteria</taxon>
        <taxon>Hyphomicrobiales</taxon>
        <taxon>Methylobacteriaceae</taxon>
        <taxon>Methylobacterium</taxon>
    </lineage>
</organism>
<protein>
    <recommendedName>
        <fullName evidence="1">CHAT domain-containing protein</fullName>
    </recommendedName>
</protein>
<name>A0ABQ4R5H4_9HYPH</name>
<keyword evidence="3" id="KW-1185">Reference proteome</keyword>
<accession>A0ABQ4R5H4</accession>
<reference evidence="2" key="1">
    <citation type="journal article" date="2021" name="Front. Microbiol.">
        <title>Comprehensive Comparative Genomics and Phenotyping of Methylobacterium Species.</title>
        <authorList>
            <person name="Alessa O."/>
            <person name="Ogura Y."/>
            <person name="Fujitani Y."/>
            <person name="Takami H."/>
            <person name="Hayashi T."/>
            <person name="Sahin N."/>
            <person name="Tani A."/>
        </authorList>
    </citation>
    <scope>NUCLEOTIDE SEQUENCE</scope>
    <source>
        <strain evidence="2">KCTC 52305</strain>
    </source>
</reference>
<comment type="caution">
    <text evidence="2">The sequence shown here is derived from an EMBL/GenBank/DDBJ whole genome shotgun (WGS) entry which is preliminary data.</text>
</comment>
<evidence type="ECO:0000259" key="1">
    <source>
        <dbReference type="Pfam" id="PF12770"/>
    </source>
</evidence>
<evidence type="ECO:0000313" key="2">
    <source>
        <dbReference type="EMBL" id="GJD52947.1"/>
    </source>
</evidence>
<dbReference type="EMBL" id="BPQH01000023">
    <property type="protein sequence ID" value="GJD52947.1"/>
    <property type="molecule type" value="Genomic_DNA"/>
</dbReference>
<proteinExistence type="predicted"/>